<dbReference type="InterPro" id="IPR020845">
    <property type="entry name" value="AMP-binding_CS"/>
</dbReference>
<evidence type="ECO:0000259" key="3">
    <source>
        <dbReference type="Pfam" id="PF00501"/>
    </source>
</evidence>
<dbReference type="Pfam" id="PF23562">
    <property type="entry name" value="AMP-binding_C_3"/>
    <property type="match status" value="1"/>
</dbReference>
<evidence type="ECO:0000313" key="5">
    <source>
        <dbReference type="Proteomes" id="UP000298050"/>
    </source>
</evidence>
<reference evidence="4 5" key="1">
    <citation type="submission" date="2019-04" db="EMBL/GenBank/DDBJ databases">
        <title>Taxonomy of novel Haliea sp. from mangrove soil of West Coast of India.</title>
        <authorList>
            <person name="Verma A."/>
            <person name="Kumar P."/>
            <person name="Krishnamurthi S."/>
        </authorList>
    </citation>
    <scope>NUCLEOTIDE SEQUENCE [LARGE SCALE GENOMIC DNA]</scope>
    <source>
        <strain evidence="4 5">SAOS-164</strain>
    </source>
</reference>
<dbReference type="GO" id="GO:0016020">
    <property type="term" value="C:membrane"/>
    <property type="evidence" value="ECO:0007669"/>
    <property type="project" value="TreeGrafter"/>
</dbReference>
<gene>
    <name evidence="4" type="ORF">E4634_06230</name>
</gene>
<feature type="domain" description="AMP-dependent synthetase/ligase" evidence="3">
    <location>
        <begin position="18"/>
        <end position="386"/>
    </location>
</feature>
<dbReference type="SUPFAM" id="SSF56801">
    <property type="entry name" value="Acetyl-CoA synthetase-like"/>
    <property type="match status" value="1"/>
</dbReference>
<dbReference type="OrthoDB" id="9803968at2"/>
<keyword evidence="2" id="KW-0067">ATP-binding</keyword>
<keyword evidence="5" id="KW-1185">Reference proteome</keyword>
<dbReference type="AlphaFoldDB" id="A0A4Z0M5M8"/>
<dbReference type="PANTHER" id="PTHR43272:SF33">
    <property type="entry name" value="AMP-BINDING DOMAIN-CONTAINING PROTEIN-RELATED"/>
    <property type="match status" value="1"/>
</dbReference>
<dbReference type="EMBL" id="SRLE01000005">
    <property type="protein sequence ID" value="TGD74794.1"/>
    <property type="molecule type" value="Genomic_DNA"/>
</dbReference>
<accession>A0A4Z0M5M8</accession>
<evidence type="ECO:0000256" key="2">
    <source>
        <dbReference type="ARBA" id="ARBA00022840"/>
    </source>
</evidence>
<name>A0A4Z0M5M8_9GAMM</name>
<evidence type="ECO:0000313" key="4">
    <source>
        <dbReference type="EMBL" id="TGD74794.1"/>
    </source>
</evidence>
<dbReference type="GO" id="GO:0004467">
    <property type="term" value="F:long-chain fatty acid-CoA ligase activity"/>
    <property type="evidence" value="ECO:0007669"/>
    <property type="project" value="TreeGrafter"/>
</dbReference>
<dbReference type="GO" id="GO:0005524">
    <property type="term" value="F:ATP binding"/>
    <property type="evidence" value="ECO:0007669"/>
    <property type="project" value="UniProtKB-KW"/>
</dbReference>
<dbReference type="InterPro" id="IPR000873">
    <property type="entry name" value="AMP-dep_synth/lig_dom"/>
</dbReference>
<dbReference type="PROSITE" id="PS00455">
    <property type="entry name" value="AMP_BINDING"/>
    <property type="match status" value="1"/>
</dbReference>
<protein>
    <submittedName>
        <fullName evidence="4">AMP-binding acetyl-CoA synthetase</fullName>
    </submittedName>
</protein>
<dbReference type="Proteomes" id="UP000298050">
    <property type="component" value="Unassembled WGS sequence"/>
</dbReference>
<dbReference type="PANTHER" id="PTHR43272">
    <property type="entry name" value="LONG-CHAIN-FATTY-ACID--COA LIGASE"/>
    <property type="match status" value="1"/>
</dbReference>
<proteinExistence type="predicted"/>
<dbReference type="Gene3D" id="3.40.50.12780">
    <property type="entry name" value="N-terminal domain of ligase-like"/>
    <property type="match status" value="1"/>
</dbReference>
<organism evidence="4 5">
    <name type="scientific">Mangrovimicrobium sediminis</name>
    <dbReference type="NCBI Taxonomy" id="2562682"/>
    <lineage>
        <taxon>Bacteria</taxon>
        <taxon>Pseudomonadati</taxon>
        <taxon>Pseudomonadota</taxon>
        <taxon>Gammaproteobacteria</taxon>
        <taxon>Cellvibrionales</taxon>
        <taxon>Halieaceae</taxon>
        <taxon>Mangrovimicrobium</taxon>
    </lineage>
</organism>
<dbReference type="RefSeq" id="WP_135441894.1">
    <property type="nucleotide sequence ID" value="NZ_SRLE01000005.1"/>
</dbReference>
<comment type="caution">
    <text evidence="4">The sequence shown here is derived from an EMBL/GenBank/DDBJ whole genome shotgun (WGS) entry which is preliminary data.</text>
</comment>
<evidence type="ECO:0000256" key="1">
    <source>
        <dbReference type="ARBA" id="ARBA00022741"/>
    </source>
</evidence>
<dbReference type="InterPro" id="IPR042099">
    <property type="entry name" value="ANL_N_sf"/>
</dbReference>
<dbReference type="Pfam" id="PF00501">
    <property type="entry name" value="AMP-binding"/>
    <property type="match status" value="1"/>
</dbReference>
<sequence>MSYKVEKLVLQAAIEREKHKPHLPFMTQPVGDTVVEYDWARTMDEARRMAAYLRSLDLPDNSNIAMVSKNCAHFVITELAIWLAGHCTVALYPTLTADTVSYILEHSEARLLFVGKLDDWELMRPGVPADMPKIGFSLAPEDDYQPWDEVIASVEPITDDPVWPGDRRALICYTSGSTGRPKGVMHSFDSISAPAYLQGDLFGITEGDRVLSYLPLAHVFERAVVEAGSIYQGVHIFFADSLDSFMRDMLRARPTLFLSVPRLWQKFQSGVFQKFPEKKLARLLKIPLIGRMISKKVLDGLGLGEVRVALSGSAPLPPDLIRWYDKLGLAIMEGYGMTEDFAYSHLSLPGSRKPGYVGKPLTGVISRISESGEIELKSPGLMMGYYKSPDLTAEVMTEDGFFKTGDRGTYDEDGLLRITGRVKELFKTSKGKYIAPAPIENLLNAHHFVELSCVCGAGRPACFAMIQLTDSAQARYDDPALRREVETELAELVERVNARIEEFEHLKFVALAREPWTPENGFLTPTLKIKRDVIESTYEPFLDSWYAAGKRVIWQD</sequence>
<keyword evidence="1" id="KW-0547">Nucleotide-binding</keyword>